<proteinExistence type="predicted"/>
<dbReference type="SUPFAM" id="SSF55298">
    <property type="entry name" value="YjgF-like"/>
    <property type="match status" value="1"/>
</dbReference>
<dbReference type="Proteomes" id="UP000271974">
    <property type="component" value="Unassembled WGS sequence"/>
</dbReference>
<evidence type="ECO:0000313" key="2">
    <source>
        <dbReference type="Proteomes" id="UP000271974"/>
    </source>
</evidence>
<gene>
    <name evidence="1" type="ORF">EGW08_022078</name>
</gene>
<protein>
    <submittedName>
        <fullName evidence="1">Uncharacterized protein</fullName>
    </submittedName>
</protein>
<name>A0A433SLY2_ELYCH</name>
<dbReference type="PANTHER" id="PTHR12196">
    <property type="entry name" value="DOMAIN OF UNKNOWN FUNCTION 71 DUF71 -CONTAINING PROTEIN"/>
    <property type="match status" value="1"/>
</dbReference>
<dbReference type="PANTHER" id="PTHR12196:SF2">
    <property type="entry name" value="DIPHTHINE--AMMONIA LIGASE"/>
    <property type="match status" value="1"/>
</dbReference>
<dbReference type="InterPro" id="IPR030662">
    <property type="entry name" value="DPH6/MJ0570"/>
</dbReference>
<organism evidence="1 2">
    <name type="scientific">Elysia chlorotica</name>
    <name type="common">Eastern emerald elysia</name>
    <name type="synonym">Sea slug</name>
    <dbReference type="NCBI Taxonomy" id="188477"/>
    <lineage>
        <taxon>Eukaryota</taxon>
        <taxon>Metazoa</taxon>
        <taxon>Spiralia</taxon>
        <taxon>Lophotrochozoa</taxon>
        <taxon>Mollusca</taxon>
        <taxon>Gastropoda</taxon>
        <taxon>Heterobranchia</taxon>
        <taxon>Euthyneura</taxon>
        <taxon>Panpulmonata</taxon>
        <taxon>Sacoglossa</taxon>
        <taxon>Placobranchoidea</taxon>
        <taxon>Plakobranchidae</taxon>
        <taxon>Elysia</taxon>
    </lineage>
</organism>
<dbReference type="AlphaFoldDB" id="A0A433SLY2"/>
<dbReference type="Gene3D" id="3.30.1330.40">
    <property type="entry name" value="RutC-like"/>
    <property type="match status" value="1"/>
</dbReference>
<sequence length="255" mass="28254">MAGIVPLVPATLQPVKGGIGVQSLLALTHVQSVMSAIAPNCSLNCCPLVICYITNSEYTEICHHQWKQALKTRKTESEQFGEKQSSLNPCIQFVQVSALPKACLVEWHVLAWPELQDCEICEVKQAKHCENYCIQAVAQHCADKPTLFSSHITLEVTNFEGLQRAEKVNLPSQMVEMFCQVWGQSFPSATSRDTGAMPLVKIFFSPTIYDFNLLHKYFMKAVAISCSSHAVPEPAISLVPVSGLDSRKQILAWCQ</sequence>
<reference evidence="1 2" key="1">
    <citation type="submission" date="2019-01" db="EMBL/GenBank/DDBJ databases">
        <title>A draft genome assembly of the solar-powered sea slug Elysia chlorotica.</title>
        <authorList>
            <person name="Cai H."/>
            <person name="Li Q."/>
            <person name="Fang X."/>
            <person name="Li J."/>
            <person name="Curtis N.E."/>
            <person name="Altenburger A."/>
            <person name="Shibata T."/>
            <person name="Feng M."/>
            <person name="Maeda T."/>
            <person name="Schwartz J.A."/>
            <person name="Shigenobu S."/>
            <person name="Lundholm N."/>
            <person name="Nishiyama T."/>
            <person name="Yang H."/>
            <person name="Hasebe M."/>
            <person name="Li S."/>
            <person name="Pierce S.K."/>
            <person name="Wang J."/>
        </authorList>
    </citation>
    <scope>NUCLEOTIDE SEQUENCE [LARGE SCALE GENOMIC DNA]</scope>
    <source>
        <strain evidence="1">EC2010</strain>
        <tissue evidence="1">Whole organism of an adult</tissue>
    </source>
</reference>
<dbReference type="EMBL" id="RQTK01001477">
    <property type="protein sequence ID" value="RUS70159.1"/>
    <property type="molecule type" value="Genomic_DNA"/>
</dbReference>
<dbReference type="STRING" id="188477.A0A433SLY2"/>
<comment type="caution">
    <text evidence="1">The sequence shown here is derived from an EMBL/GenBank/DDBJ whole genome shotgun (WGS) entry which is preliminary data.</text>
</comment>
<accession>A0A433SLY2</accession>
<dbReference type="InterPro" id="IPR035959">
    <property type="entry name" value="RutC-like_sf"/>
</dbReference>
<dbReference type="GO" id="GO:0017183">
    <property type="term" value="P:protein histidyl modification to diphthamide"/>
    <property type="evidence" value="ECO:0007669"/>
    <property type="project" value="TreeGrafter"/>
</dbReference>
<dbReference type="CDD" id="cd06156">
    <property type="entry name" value="eu_AANH_C_2"/>
    <property type="match status" value="1"/>
</dbReference>
<dbReference type="GO" id="GO:0017178">
    <property type="term" value="F:diphthine-ammonia ligase activity"/>
    <property type="evidence" value="ECO:0007669"/>
    <property type="project" value="TreeGrafter"/>
</dbReference>
<evidence type="ECO:0000313" key="1">
    <source>
        <dbReference type="EMBL" id="RUS70159.1"/>
    </source>
</evidence>
<keyword evidence="2" id="KW-1185">Reference proteome</keyword>